<dbReference type="EC" id="4.1.1.3" evidence="4"/>
<dbReference type="CDD" id="cd06850">
    <property type="entry name" value="biotinyl_domain"/>
    <property type="match status" value="1"/>
</dbReference>
<dbReference type="Pfam" id="PF00364">
    <property type="entry name" value="Biotin_lipoyl"/>
    <property type="match status" value="1"/>
</dbReference>
<dbReference type="InterPro" id="IPR005776">
    <property type="entry name" value="OadA"/>
</dbReference>
<dbReference type="GO" id="GO:0005737">
    <property type="term" value="C:cytoplasm"/>
    <property type="evidence" value="ECO:0007669"/>
    <property type="project" value="TreeGrafter"/>
</dbReference>
<dbReference type="GO" id="GO:0008948">
    <property type="term" value="F:oxaloacetate decarboxylase activity"/>
    <property type="evidence" value="ECO:0007669"/>
    <property type="project" value="InterPro"/>
</dbReference>
<dbReference type="PROSITE" id="PS50968">
    <property type="entry name" value="BIOTINYL_LIPOYL"/>
    <property type="match status" value="1"/>
</dbReference>
<dbReference type="PANTHER" id="PTHR43778:SF2">
    <property type="entry name" value="PYRUVATE CARBOXYLASE, MITOCHONDRIAL"/>
    <property type="match status" value="1"/>
</dbReference>
<dbReference type="PANTHER" id="PTHR43778">
    <property type="entry name" value="PYRUVATE CARBOXYLASE"/>
    <property type="match status" value="1"/>
</dbReference>
<evidence type="ECO:0000259" key="2">
    <source>
        <dbReference type="PROSITE" id="PS50968"/>
    </source>
</evidence>
<dbReference type="AlphaFoldDB" id="A0A3R8VXP2"/>
<dbReference type="PROSITE" id="PS50991">
    <property type="entry name" value="PYR_CT"/>
    <property type="match status" value="1"/>
</dbReference>
<dbReference type="SUPFAM" id="SSF51569">
    <property type="entry name" value="Aldolase"/>
    <property type="match status" value="1"/>
</dbReference>
<dbReference type="InterPro" id="IPR003379">
    <property type="entry name" value="Carboxylase_cons_dom"/>
</dbReference>
<reference evidence="4 5" key="1">
    <citation type="submission" date="2018-10" db="EMBL/GenBank/DDBJ databases">
        <title>Transmission dynamics of multidrug resistant bacteria on intensive care unit surfaces.</title>
        <authorList>
            <person name="D'Souza A.W."/>
            <person name="Potter R.F."/>
            <person name="Wallace M."/>
            <person name="Shupe A."/>
            <person name="Patel S."/>
            <person name="Sun S."/>
            <person name="Gul D."/>
            <person name="Kwon J.H."/>
            <person name="Andleeb S."/>
            <person name="Burnham C.-A.D."/>
            <person name="Dantas G."/>
        </authorList>
    </citation>
    <scope>NUCLEOTIDE SEQUENCE [LARGE SCALE GENOMIC DNA]</scope>
    <source>
        <strain evidence="4 5">PO_271</strain>
    </source>
</reference>
<keyword evidence="4" id="KW-0456">Lyase</keyword>
<protein>
    <submittedName>
        <fullName evidence="4">Oxaloacetate decarboxylase subunit alpha</fullName>
        <ecNumber evidence="4">4.1.1.3</ecNumber>
    </submittedName>
</protein>
<name>A0A3R8VXP2_ECTOL</name>
<dbReference type="Gene3D" id="3.20.20.70">
    <property type="entry name" value="Aldolase class I"/>
    <property type="match status" value="1"/>
</dbReference>
<comment type="caution">
    <text evidence="4">The sequence shown here is derived from an EMBL/GenBank/DDBJ whole genome shotgun (WGS) entry which is preliminary data.</text>
</comment>
<evidence type="ECO:0000313" key="4">
    <source>
        <dbReference type="EMBL" id="RRW34105.1"/>
    </source>
</evidence>
<dbReference type="FunFam" id="2.40.50.100:FF:000003">
    <property type="entry name" value="Acetyl-CoA carboxylase biotin carboxyl carrier protein"/>
    <property type="match status" value="1"/>
</dbReference>
<dbReference type="InterPro" id="IPR000891">
    <property type="entry name" value="PYR_CT"/>
</dbReference>
<dbReference type="RefSeq" id="WP_125874528.1">
    <property type="nucleotide sequence ID" value="NZ_RHRS01000035.1"/>
</dbReference>
<dbReference type="InterPro" id="IPR055268">
    <property type="entry name" value="PCB-like"/>
</dbReference>
<keyword evidence="1" id="KW-0092">Biotin</keyword>
<proteinExistence type="predicted"/>
<dbReference type="SUPFAM" id="SSF89000">
    <property type="entry name" value="post-HMGL domain-like"/>
    <property type="match status" value="1"/>
</dbReference>
<feature type="domain" description="Lipoyl-binding" evidence="2">
    <location>
        <begin position="527"/>
        <end position="602"/>
    </location>
</feature>
<evidence type="ECO:0000313" key="5">
    <source>
        <dbReference type="Proteomes" id="UP000272833"/>
    </source>
</evidence>
<dbReference type="GO" id="GO:0006094">
    <property type="term" value="P:gluconeogenesis"/>
    <property type="evidence" value="ECO:0007669"/>
    <property type="project" value="TreeGrafter"/>
</dbReference>
<dbReference type="SUPFAM" id="SSF51230">
    <property type="entry name" value="Single hybrid motif"/>
    <property type="match status" value="1"/>
</dbReference>
<evidence type="ECO:0000256" key="1">
    <source>
        <dbReference type="ARBA" id="ARBA00023267"/>
    </source>
</evidence>
<dbReference type="GO" id="GO:0004736">
    <property type="term" value="F:pyruvate carboxylase activity"/>
    <property type="evidence" value="ECO:0007669"/>
    <property type="project" value="TreeGrafter"/>
</dbReference>
<dbReference type="Pfam" id="PF02436">
    <property type="entry name" value="PYC_OADA"/>
    <property type="match status" value="1"/>
</dbReference>
<feature type="domain" description="Pyruvate carboxyltransferase" evidence="3">
    <location>
        <begin position="5"/>
        <end position="265"/>
    </location>
</feature>
<dbReference type="GO" id="GO:0006814">
    <property type="term" value="P:sodium ion transport"/>
    <property type="evidence" value="ECO:0007669"/>
    <property type="project" value="InterPro"/>
</dbReference>
<dbReference type="CDD" id="cd07937">
    <property type="entry name" value="DRE_TIM_PC_TC_5S"/>
    <property type="match status" value="1"/>
</dbReference>
<dbReference type="Proteomes" id="UP000272833">
    <property type="component" value="Unassembled WGS sequence"/>
</dbReference>
<dbReference type="InterPro" id="IPR000089">
    <property type="entry name" value="Biotin_lipoyl"/>
</dbReference>
<dbReference type="InterPro" id="IPR013785">
    <property type="entry name" value="Aldolase_TIM"/>
</dbReference>
<organism evidence="4 5">
    <name type="scientific">Ectopseudomonas oleovorans</name>
    <name type="common">Pseudomonas oleovorans</name>
    <dbReference type="NCBI Taxonomy" id="301"/>
    <lineage>
        <taxon>Bacteria</taxon>
        <taxon>Pseudomonadati</taxon>
        <taxon>Pseudomonadota</taxon>
        <taxon>Gammaproteobacteria</taxon>
        <taxon>Pseudomonadales</taxon>
        <taxon>Pseudomonadaceae</taxon>
        <taxon>Ectopseudomonas</taxon>
    </lineage>
</organism>
<dbReference type="NCBIfam" id="NF006761">
    <property type="entry name" value="PRK09282.1"/>
    <property type="match status" value="1"/>
</dbReference>
<evidence type="ECO:0000259" key="3">
    <source>
        <dbReference type="PROSITE" id="PS50991"/>
    </source>
</evidence>
<sequence>MSKKITVTDTVLRDAHQSLLATRMRTEDMLPICDKLDRVGYWSLEVWGGATFDACVRFLKEDPWERLRQLKAALPNTRLQMLLRGQNLLGYRHYSDDVVRAFVAKAAVNGIDVFRIFDAMNDVRNLRVAIEAVKAAGKHAQGTIAYTTSPVHTTEAFVAQAKAMQAMGIDSIAIKDMAGLLTPYATFALVKALKSEVDLPVFIHSHDTAGLGAMCQLKAIEAGADHIDTAISSLAWGTSHPGTESMVAALKGSEFDTGLDLALIQEIGMYFHAVRKKYHQFESEFTGVDTRVQVNQVPGGMISNLANQLKEQGALNRMNEVLEEIPRVRADLGFPPLVTPTSQIVGTQAFFNVLAGERYKTITNEVKLYLQGRYGKAPGKVDEQLRKQAIGSEEVIDVRPADLLKPELARLREEIGSLAKSEEDVLTFAMFPDIGRKFLEERAAGTLKPEELLSMPNGQGKAAPVGGEGVPTEFVVDVHGESYRVDITGVGVKGDGKRHFYLSIDGMPEEVVFEALNEYVAGAAGKRKQAAAPGDVSTTMPGNIVDVLVKEGDTVKAGQAVLITEAMKMETEVQAPIAGTVKAVHVAKGDRVNPGEVLVEIEG</sequence>
<dbReference type="NCBIfam" id="TIGR01108">
    <property type="entry name" value="oadA"/>
    <property type="match status" value="1"/>
</dbReference>
<dbReference type="EMBL" id="RHRS01000035">
    <property type="protein sequence ID" value="RRW34105.1"/>
    <property type="molecule type" value="Genomic_DNA"/>
</dbReference>
<dbReference type="Pfam" id="PF00682">
    <property type="entry name" value="HMGL-like"/>
    <property type="match status" value="1"/>
</dbReference>
<gene>
    <name evidence="4" type="primary">oadA</name>
    <name evidence="4" type="ORF">EGJ44_14315</name>
</gene>
<accession>A0A3R8VXP2</accession>
<dbReference type="Gene3D" id="2.40.50.100">
    <property type="match status" value="1"/>
</dbReference>
<dbReference type="InterPro" id="IPR011053">
    <property type="entry name" value="Single_hybrid_motif"/>
</dbReference>